<dbReference type="EMBL" id="FCOI02000050">
    <property type="protein sequence ID" value="SAK97054.1"/>
    <property type="molecule type" value="Genomic_DNA"/>
</dbReference>
<organism evidence="2 3">
    <name type="scientific">Caballeronia temeraria</name>
    <dbReference type="NCBI Taxonomy" id="1777137"/>
    <lineage>
        <taxon>Bacteria</taxon>
        <taxon>Pseudomonadati</taxon>
        <taxon>Pseudomonadota</taxon>
        <taxon>Betaproteobacteria</taxon>
        <taxon>Burkholderiales</taxon>
        <taxon>Burkholderiaceae</taxon>
        <taxon>Caballeronia</taxon>
    </lineage>
</organism>
<evidence type="ECO:0000256" key="1">
    <source>
        <dbReference type="SAM" id="MobiDB-lite"/>
    </source>
</evidence>
<dbReference type="AlphaFoldDB" id="A0A158DR31"/>
<proteinExistence type="predicted"/>
<dbReference type="Proteomes" id="UP000054624">
    <property type="component" value="Unassembled WGS sequence"/>
</dbReference>
<evidence type="ECO:0000313" key="2">
    <source>
        <dbReference type="EMBL" id="SAK97054.1"/>
    </source>
</evidence>
<feature type="compositionally biased region" description="Low complexity" evidence="1">
    <location>
        <begin position="100"/>
        <end position="115"/>
    </location>
</feature>
<feature type="compositionally biased region" description="Basic and acidic residues" evidence="1">
    <location>
        <begin position="116"/>
        <end position="127"/>
    </location>
</feature>
<reference evidence="3" key="1">
    <citation type="submission" date="2016-01" db="EMBL/GenBank/DDBJ databases">
        <authorList>
            <person name="Peeters Charlotte."/>
        </authorList>
    </citation>
    <scope>NUCLEOTIDE SEQUENCE [LARGE SCALE GENOMIC DNA]</scope>
</reference>
<dbReference type="STRING" id="1777137.AWB76_07371"/>
<name>A0A158DR31_9BURK</name>
<gene>
    <name evidence="2" type="ORF">AWB76_07371</name>
</gene>
<accession>A0A158DR31</accession>
<feature type="region of interest" description="Disordered" evidence="1">
    <location>
        <begin position="22"/>
        <end position="146"/>
    </location>
</feature>
<feature type="compositionally biased region" description="Basic and acidic residues" evidence="1">
    <location>
        <begin position="135"/>
        <end position="146"/>
    </location>
</feature>
<protein>
    <submittedName>
        <fullName evidence="2">Uncharacterized protein</fullName>
    </submittedName>
</protein>
<sequence length="373" mass="42107">MKRMARPIATCDRCLNRPSNLRSSRLARTRATRVSSDEQCQAALRSPRKESLVSRQPGHPGDPTADANDRRHRASQAHSSSRHEALAASSAGRSDRAASARRSGGAGRQQAARGDQGARRLRQDVARARVARPAAQERRARRMDVHRCRRRRTRALPPPSRADVAAGVRRHRRIGDRPHRRRFARARAIDCRDAHQRTGRSRGRAVSLSRRLSPDQPACRARSHHVLHRACARARACRDLHARRRRAAARALAGAKRTAGNRRIDAAFQLRRNALLRRARMSGQAERHFAARALREHRRLGRRAAHFRVRAGPRGISRADGSTDAVRRVAAVRRVYRRDAEAPAGRRGRVHAAHVDRRAVERAAVRGDHRRRR</sequence>
<evidence type="ECO:0000313" key="3">
    <source>
        <dbReference type="Proteomes" id="UP000054624"/>
    </source>
</evidence>
<keyword evidence="3" id="KW-1185">Reference proteome</keyword>